<accession>A0A6V7VNJ2</accession>
<reference evidence="3 4" key="1">
    <citation type="submission" date="2020-08" db="EMBL/GenBank/DDBJ databases">
        <authorList>
            <person name="Koutsovoulos G."/>
            <person name="Danchin GJ E."/>
        </authorList>
    </citation>
    <scope>NUCLEOTIDE SEQUENCE [LARGE SCALE GENOMIC DNA]</scope>
</reference>
<feature type="chain" id="PRO_5028135933" evidence="2">
    <location>
        <begin position="23"/>
        <end position="256"/>
    </location>
</feature>
<sequence>MKKLAKIFSILLLLNFLSNSKADLLGDLLGGLTGGLLGGVGNTLNQLLDHLKSLLNGILDLTQQELLKLVDVLNLLKSMGIEVTDEKLKLTAQNVAIINGRTNGIWEAKLGFFSLLPDEDQKKLCGVFDIEIENIAGRDTSVAGMSRVTRNPLPETRNPDFFSTRNPKPDPRNFRKPDPKPDIFLGVLLQKGKIFGSLAFQNSQNFRLRRWKMKKSSGLVFQNSQNFRLRRWKMKKSSGLVFQNSQNFLCGDTKCC</sequence>
<dbReference type="Proteomes" id="UP000580250">
    <property type="component" value="Unassembled WGS sequence"/>
</dbReference>
<gene>
    <name evidence="3" type="ORF">MENT_LOCUS28286</name>
</gene>
<comment type="caution">
    <text evidence="3">The sequence shown here is derived from an EMBL/GenBank/DDBJ whole genome shotgun (WGS) entry which is preliminary data.</text>
</comment>
<dbReference type="EMBL" id="CAJEWN010000277">
    <property type="protein sequence ID" value="CAD2176473.1"/>
    <property type="molecule type" value="Genomic_DNA"/>
</dbReference>
<feature type="region of interest" description="Disordered" evidence="1">
    <location>
        <begin position="149"/>
        <end position="178"/>
    </location>
</feature>
<protein>
    <submittedName>
        <fullName evidence="3">Uncharacterized protein</fullName>
    </submittedName>
</protein>
<keyword evidence="2" id="KW-0732">Signal</keyword>
<evidence type="ECO:0000313" key="3">
    <source>
        <dbReference type="EMBL" id="CAD2176473.1"/>
    </source>
</evidence>
<feature type="compositionally biased region" description="Basic and acidic residues" evidence="1">
    <location>
        <begin position="167"/>
        <end position="178"/>
    </location>
</feature>
<evidence type="ECO:0000313" key="4">
    <source>
        <dbReference type="Proteomes" id="UP000580250"/>
    </source>
</evidence>
<dbReference type="AlphaFoldDB" id="A0A6V7VNJ2"/>
<proteinExistence type="predicted"/>
<feature type="signal peptide" evidence="2">
    <location>
        <begin position="1"/>
        <end position="22"/>
    </location>
</feature>
<evidence type="ECO:0000256" key="1">
    <source>
        <dbReference type="SAM" id="MobiDB-lite"/>
    </source>
</evidence>
<evidence type="ECO:0000256" key="2">
    <source>
        <dbReference type="SAM" id="SignalP"/>
    </source>
</evidence>
<name>A0A6V7VNJ2_MELEN</name>
<organism evidence="3 4">
    <name type="scientific">Meloidogyne enterolobii</name>
    <name type="common">Root-knot nematode worm</name>
    <name type="synonym">Meloidogyne mayaguensis</name>
    <dbReference type="NCBI Taxonomy" id="390850"/>
    <lineage>
        <taxon>Eukaryota</taxon>
        <taxon>Metazoa</taxon>
        <taxon>Ecdysozoa</taxon>
        <taxon>Nematoda</taxon>
        <taxon>Chromadorea</taxon>
        <taxon>Rhabditida</taxon>
        <taxon>Tylenchina</taxon>
        <taxon>Tylenchomorpha</taxon>
        <taxon>Tylenchoidea</taxon>
        <taxon>Meloidogynidae</taxon>
        <taxon>Meloidogyninae</taxon>
        <taxon>Meloidogyne</taxon>
    </lineage>
</organism>